<sequence>MNEIIVPVLVLGVIALIASVLLYVLSKKFAVEEDARLPLIIEALPGANCGGCGFPGCAGLANALIKGSNAGSIDGLSCPVGGEDTMSKIVDLLGAAAANPAPAEKPAAKAESGAKKSFKPAPVEKAFVPTAVPTVKPCDKPVNMPAGCKPADVKSLKTI</sequence>
<organism evidence="1 2">
    <name type="scientific">Palleniella muris</name>
    <dbReference type="NCBI Taxonomy" id="3038145"/>
    <lineage>
        <taxon>Bacteria</taxon>
        <taxon>Pseudomonadati</taxon>
        <taxon>Bacteroidota</taxon>
        <taxon>Bacteroidia</taxon>
        <taxon>Bacteroidales</taxon>
        <taxon>Prevotellaceae</taxon>
        <taxon>Palleniella</taxon>
    </lineage>
</organism>
<name>A0AC61QT43_9BACT</name>
<gene>
    <name evidence="1" type="ORF">E5358_02915</name>
</gene>
<reference evidence="1" key="1">
    <citation type="submission" date="2019-04" db="EMBL/GenBank/DDBJ databases">
        <title>Microbes associate with the intestines of laboratory mice.</title>
        <authorList>
            <person name="Navarre W."/>
            <person name="Wong E."/>
            <person name="Huang K."/>
            <person name="Tropini C."/>
            <person name="Ng K."/>
            <person name="Yu B."/>
        </authorList>
    </citation>
    <scope>NUCLEOTIDE SEQUENCE</scope>
    <source>
        <strain evidence="1">NM73_A23</strain>
    </source>
</reference>
<evidence type="ECO:0000313" key="2">
    <source>
        <dbReference type="Proteomes" id="UP000308886"/>
    </source>
</evidence>
<evidence type="ECO:0000313" key="1">
    <source>
        <dbReference type="EMBL" id="TGX83615.1"/>
    </source>
</evidence>
<comment type="caution">
    <text evidence="1">The sequence shown here is derived from an EMBL/GenBank/DDBJ whole genome shotgun (WGS) entry which is preliminary data.</text>
</comment>
<dbReference type="EMBL" id="SRZC01000003">
    <property type="protein sequence ID" value="TGX83615.1"/>
    <property type="molecule type" value="Genomic_DNA"/>
</dbReference>
<keyword evidence="2" id="KW-1185">Reference proteome</keyword>
<proteinExistence type="predicted"/>
<dbReference type="Proteomes" id="UP000308886">
    <property type="component" value="Unassembled WGS sequence"/>
</dbReference>
<protein>
    <submittedName>
        <fullName evidence="1">Uncharacterized protein</fullName>
    </submittedName>
</protein>
<accession>A0AC61QT43</accession>